<dbReference type="PANTHER" id="PTHR45138">
    <property type="entry name" value="REGULATORY COMPONENTS OF SENSORY TRANSDUCTION SYSTEM"/>
    <property type="match status" value="1"/>
</dbReference>
<evidence type="ECO:0000256" key="1">
    <source>
        <dbReference type="SAM" id="Phobius"/>
    </source>
</evidence>
<dbReference type="GO" id="GO:0005886">
    <property type="term" value="C:plasma membrane"/>
    <property type="evidence" value="ECO:0007669"/>
    <property type="project" value="TreeGrafter"/>
</dbReference>
<evidence type="ECO:0000313" key="3">
    <source>
        <dbReference type="EMBL" id="KKL46894.1"/>
    </source>
</evidence>
<feature type="domain" description="GGDEF" evidence="2">
    <location>
        <begin position="247"/>
        <end position="387"/>
    </location>
</feature>
<dbReference type="Gene3D" id="3.30.70.270">
    <property type="match status" value="1"/>
</dbReference>
<dbReference type="InterPro" id="IPR000160">
    <property type="entry name" value="GGDEF_dom"/>
</dbReference>
<dbReference type="CDD" id="cd01949">
    <property type="entry name" value="GGDEF"/>
    <property type="match status" value="1"/>
</dbReference>
<keyword evidence="1" id="KW-0472">Membrane</keyword>
<gene>
    <name evidence="3" type="ORF">LCGC14_2341010</name>
</gene>
<dbReference type="Gene3D" id="3.30.450.40">
    <property type="match status" value="1"/>
</dbReference>
<dbReference type="Pfam" id="PF00990">
    <property type="entry name" value="GGDEF"/>
    <property type="match status" value="1"/>
</dbReference>
<dbReference type="SUPFAM" id="SSF55781">
    <property type="entry name" value="GAF domain-like"/>
    <property type="match status" value="1"/>
</dbReference>
<reference evidence="3" key="1">
    <citation type="journal article" date="2015" name="Nature">
        <title>Complex archaea that bridge the gap between prokaryotes and eukaryotes.</title>
        <authorList>
            <person name="Spang A."/>
            <person name="Saw J.H."/>
            <person name="Jorgensen S.L."/>
            <person name="Zaremba-Niedzwiedzka K."/>
            <person name="Martijn J."/>
            <person name="Lind A.E."/>
            <person name="van Eijk R."/>
            <person name="Schleper C."/>
            <person name="Guy L."/>
            <person name="Ettema T.J."/>
        </authorList>
    </citation>
    <scope>NUCLEOTIDE SEQUENCE</scope>
</reference>
<dbReference type="InterPro" id="IPR043128">
    <property type="entry name" value="Rev_trsase/Diguanyl_cyclase"/>
</dbReference>
<proteinExistence type="predicted"/>
<dbReference type="EMBL" id="LAZR01033866">
    <property type="protein sequence ID" value="KKL46894.1"/>
    <property type="molecule type" value="Genomic_DNA"/>
</dbReference>
<dbReference type="PANTHER" id="PTHR45138:SF6">
    <property type="entry name" value="DIGUANYLATE CYCLASE DGCN"/>
    <property type="match status" value="1"/>
</dbReference>
<keyword evidence="1" id="KW-0812">Transmembrane</keyword>
<dbReference type="InterPro" id="IPR029787">
    <property type="entry name" value="Nucleotide_cyclase"/>
</dbReference>
<feature type="non-terminal residue" evidence="3">
    <location>
        <position position="396"/>
    </location>
</feature>
<dbReference type="GO" id="GO:0052621">
    <property type="term" value="F:diguanylate cyclase activity"/>
    <property type="evidence" value="ECO:0007669"/>
    <property type="project" value="TreeGrafter"/>
</dbReference>
<name>A0A0F9CCU5_9ZZZZ</name>
<comment type="caution">
    <text evidence="3">The sequence shown here is derived from an EMBL/GenBank/DDBJ whole genome shotgun (WGS) entry which is preliminary data.</text>
</comment>
<evidence type="ECO:0000259" key="2">
    <source>
        <dbReference type="PROSITE" id="PS50887"/>
    </source>
</evidence>
<dbReference type="AlphaFoldDB" id="A0A0F9CCU5"/>
<organism evidence="3">
    <name type="scientific">marine sediment metagenome</name>
    <dbReference type="NCBI Taxonomy" id="412755"/>
    <lineage>
        <taxon>unclassified sequences</taxon>
        <taxon>metagenomes</taxon>
        <taxon>ecological metagenomes</taxon>
    </lineage>
</organism>
<protein>
    <recommendedName>
        <fullName evidence="2">GGDEF domain-containing protein</fullName>
    </recommendedName>
</protein>
<sequence>MTTPEFTAVTAAGGTALILLLLFALLAVVKARRARLEMQAKIDELACRAEQLRLLNRLTFLLAQKTKRRSVVRAATEFFVRYMGSDRAVFWRPDSEGEPEAPWLSFPKDDRPGAPALLPEAHRIILARAAGRGTVPLILLNDSRDQRPQPLNIEDAPAKGFTLYLPLGGSQREGVLEIYSGPEPWGPDRWELLAQLTLEITGALQRARRYEEMREQADLDFVTGLFNHRYMQVCLQRLVSAEAARERPFAMLLMDVDNFKAFNDTYGHFVGDRVLQHIANQLKLMADGEGIVGRFGGDEFIVVLPGHSGEEAHAFAQAFQDWLTNYAFKTPTGQSVPIIVSLGLAAFPEDGQQRQELLALADARLYQKKRSRPHAMDGDHRGRERNSELGMFGLLY</sequence>
<dbReference type="NCBIfam" id="TIGR00254">
    <property type="entry name" value="GGDEF"/>
    <property type="match status" value="1"/>
</dbReference>
<feature type="transmembrane region" description="Helical" evidence="1">
    <location>
        <begin position="6"/>
        <end position="29"/>
    </location>
</feature>
<keyword evidence="1" id="KW-1133">Transmembrane helix</keyword>
<dbReference type="GO" id="GO:1902201">
    <property type="term" value="P:negative regulation of bacterial-type flagellum-dependent cell motility"/>
    <property type="evidence" value="ECO:0007669"/>
    <property type="project" value="TreeGrafter"/>
</dbReference>
<dbReference type="PROSITE" id="PS50887">
    <property type="entry name" value="GGDEF"/>
    <property type="match status" value="1"/>
</dbReference>
<dbReference type="InterPro" id="IPR029016">
    <property type="entry name" value="GAF-like_dom_sf"/>
</dbReference>
<dbReference type="SUPFAM" id="SSF55073">
    <property type="entry name" value="Nucleotide cyclase"/>
    <property type="match status" value="1"/>
</dbReference>
<dbReference type="GO" id="GO:0043709">
    <property type="term" value="P:cell adhesion involved in single-species biofilm formation"/>
    <property type="evidence" value="ECO:0007669"/>
    <property type="project" value="TreeGrafter"/>
</dbReference>
<dbReference type="SMART" id="SM00267">
    <property type="entry name" value="GGDEF"/>
    <property type="match status" value="1"/>
</dbReference>
<accession>A0A0F9CCU5</accession>
<dbReference type="InterPro" id="IPR050469">
    <property type="entry name" value="Diguanylate_Cyclase"/>
</dbReference>